<organism evidence="2 3">
    <name type="scientific">Halorarum halophilum</name>
    <dbReference type="NCBI Taxonomy" id="2743090"/>
    <lineage>
        <taxon>Archaea</taxon>
        <taxon>Methanobacteriati</taxon>
        <taxon>Methanobacteriota</taxon>
        <taxon>Stenosarchaea group</taxon>
        <taxon>Halobacteria</taxon>
        <taxon>Halobacteriales</taxon>
        <taxon>Haloferacaceae</taxon>
        <taxon>Halorarum</taxon>
    </lineage>
</organism>
<dbReference type="KEGG" id="halg:HUG10_10145"/>
<dbReference type="AlphaFoldDB" id="A0A7D5GBZ8"/>
<name>A0A7D5GBZ8_9EURY</name>
<feature type="region of interest" description="Disordered" evidence="1">
    <location>
        <begin position="74"/>
        <end position="108"/>
    </location>
</feature>
<gene>
    <name evidence="2" type="ORF">HUG10_10145</name>
</gene>
<dbReference type="EMBL" id="CP058529">
    <property type="protein sequence ID" value="QLG27892.1"/>
    <property type="molecule type" value="Genomic_DNA"/>
</dbReference>
<dbReference type="OrthoDB" id="317850at2157"/>
<keyword evidence="3" id="KW-1185">Reference proteome</keyword>
<reference evidence="2 3" key="1">
    <citation type="submission" date="2020-07" db="EMBL/GenBank/DDBJ databases">
        <title>Gai3-2, isolated from salt lake.</title>
        <authorList>
            <person name="Cui H."/>
            <person name="Shi X."/>
        </authorList>
    </citation>
    <scope>NUCLEOTIDE SEQUENCE [LARGE SCALE GENOMIC DNA]</scope>
    <source>
        <strain evidence="2 3">Gai3-2</strain>
    </source>
</reference>
<proteinExistence type="predicted"/>
<accession>A0A7D5GBZ8</accession>
<protein>
    <recommendedName>
        <fullName evidence="4">DUF2795 domain-containing protein</fullName>
    </recommendedName>
</protein>
<dbReference type="RefSeq" id="WP_179169467.1">
    <property type="nucleotide sequence ID" value="NZ_CP058529.1"/>
</dbReference>
<dbReference type="GeneID" id="56029196"/>
<dbReference type="InterPro" id="IPR043899">
    <property type="entry name" value="DUF5789"/>
</dbReference>
<evidence type="ECO:0008006" key="4">
    <source>
        <dbReference type="Google" id="ProtNLM"/>
    </source>
</evidence>
<dbReference type="Proteomes" id="UP000509750">
    <property type="component" value="Chromosome"/>
</dbReference>
<evidence type="ECO:0000313" key="3">
    <source>
        <dbReference type="Proteomes" id="UP000509750"/>
    </source>
</evidence>
<feature type="compositionally biased region" description="Acidic residues" evidence="1">
    <location>
        <begin position="94"/>
        <end position="108"/>
    </location>
</feature>
<dbReference type="Pfam" id="PF19102">
    <property type="entry name" value="DUF5789"/>
    <property type="match status" value="1"/>
</dbReference>
<sequence length="108" mass="12049">MSDDDSREEGVNFGDVNPALEELSYPLSSEELIDEVGDREMQRTNADPITIEELFGPMGEDTFESADDVREMALSQMPRDSVGRANYSDRGVSDDTEEESQATEDESF</sequence>
<evidence type="ECO:0000256" key="1">
    <source>
        <dbReference type="SAM" id="MobiDB-lite"/>
    </source>
</evidence>
<evidence type="ECO:0000313" key="2">
    <source>
        <dbReference type="EMBL" id="QLG27892.1"/>
    </source>
</evidence>